<reference evidence="1" key="1">
    <citation type="journal article" date="2020" name="Nature">
        <title>Giant virus diversity and host interactions through global metagenomics.</title>
        <authorList>
            <person name="Schulz F."/>
            <person name="Roux S."/>
            <person name="Paez-Espino D."/>
            <person name="Jungbluth S."/>
            <person name="Walsh D.A."/>
            <person name="Denef V.J."/>
            <person name="McMahon K.D."/>
            <person name="Konstantinidis K.T."/>
            <person name="Eloe-Fadrosh E.A."/>
            <person name="Kyrpides N.C."/>
            <person name="Woyke T."/>
        </authorList>
    </citation>
    <scope>NUCLEOTIDE SEQUENCE</scope>
    <source>
        <strain evidence="1">GVMAG-S-1021933-23</strain>
    </source>
</reference>
<proteinExistence type="predicted"/>
<organism evidence="1">
    <name type="scientific">viral metagenome</name>
    <dbReference type="NCBI Taxonomy" id="1070528"/>
    <lineage>
        <taxon>unclassified sequences</taxon>
        <taxon>metagenomes</taxon>
        <taxon>organismal metagenomes</taxon>
    </lineage>
</organism>
<dbReference type="EMBL" id="MN740598">
    <property type="protein sequence ID" value="QHS78510.1"/>
    <property type="molecule type" value="Genomic_DNA"/>
</dbReference>
<name>A0A6C0AGE1_9ZZZZ</name>
<accession>A0A6C0AGE1</accession>
<dbReference type="AlphaFoldDB" id="A0A6C0AGE1"/>
<evidence type="ECO:0000313" key="1">
    <source>
        <dbReference type="EMBL" id="QHS78510.1"/>
    </source>
</evidence>
<protein>
    <submittedName>
        <fullName evidence="1">Uncharacterized protein</fullName>
    </submittedName>
</protein>
<sequence>MEYYVLNLNLIKEIFLDKLKNGVVYFIKSNNL</sequence>